<proteinExistence type="predicted"/>
<dbReference type="RefSeq" id="XP_006816564.1">
    <property type="nucleotide sequence ID" value="XM_006816501.1"/>
</dbReference>
<sequence>MKSGNFYNYVINLRTYSSYKINDEDRPRKTGCASLPDLSGHPLDDNRHPCIQNGSPYPFMISYLRLIYTWAKMHKGIAAKFAGTIESSYVITYLERTCENSRLVGDTLDRCYSRYEHIVLYYLVKLYQLVAEQTESCRRYSKLYHSVALLLFTSLHSGDEHLAHDLMSTVLFHTHYLVEGRIGDPEAIELAELLRVSDTSERTNTCDTMRKREPNRGVLLRDSYNSLPSIRACYMSSFGGMTQTIAKSRNLFTVIPHEIETFILPEFSGSLVPLDWMYLPLLHFYNQASKNELLGQPVENLPSQFVNGVTNTLRMIYMLETWRPESVNHISMSAKITRLMCVFLTGNDLFLEDTVHCYLLALLKLYFQPSYLDRLELNSPIPGVASFYDFYMVFVVQYGGVSFGDSLFATFMLLPLQQRYNIEFRKAIWGEHQHVIRAITLKIDECLLPMHRYLTPQESHVELLQLYLSALVSNVVKSTWSPVLYLIAVCHVNGFLFSRHDNQDQEMMKRQFIMLKQVLRIQNQELLQHLLYYKSYNKDASLGFDLYTELPQDRQQLLETLQY</sequence>
<evidence type="ECO:0000313" key="3">
    <source>
        <dbReference type="RefSeq" id="XP_006816564.1"/>
    </source>
</evidence>
<feature type="domain" description="RPAP1/MINIYO-like TPR repeats" evidence="1">
    <location>
        <begin position="277"/>
        <end position="503"/>
    </location>
</feature>
<dbReference type="PANTHER" id="PTHR21483:SF18">
    <property type="entry name" value="RNA POLYMERASE II-ASSOCIATED PROTEIN 1"/>
    <property type="match status" value="1"/>
</dbReference>
<gene>
    <name evidence="3" type="primary">LOC102807650</name>
</gene>
<reference evidence="3" key="1">
    <citation type="submission" date="2025-08" db="UniProtKB">
        <authorList>
            <consortium name="RefSeq"/>
        </authorList>
    </citation>
    <scope>IDENTIFICATION</scope>
    <source>
        <tissue evidence="3">Testes</tissue>
    </source>
</reference>
<organism evidence="2 3">
    <name type="scientific">Saccoglossus kowalevskii</name>
    <name type="common">Acorn worm</name>
    <dbReference type="NCBI Taxonomy" id="10224"/>
    <lineage>
        <taxon>Eukaryota</taxon>
        <taxon>Metazoa</taxon>
        <taxon>Hemichordata</taxon>
        <taxon>Enteropneusta</taxon>
        <taxon>Harrimaniidae</taxon>
        <taxon>Saccoglossus</taxon>
    </lineage>
</organism>
<accession>A0ABM0M973</accession>
<dbReference type="Pfam" id="PF25766">
    <property type="entry name" value="TPR_RPAP1"/>
    <property type="match status" value="1"/>
</dbReference>
<dbReference type="InterPro" id="IPR057989">
    <property type="entry name" value="TPR_RPAP1/MINIYO-like"/>
</dbReference>
<dbReference type="PANTHER" id="PTHR21483">
    <property type="entry name" value="RNA POLYMERASE II-ASSOCIATED PROTEIN 1"/>
    <property type="match status" value="1"/>
</dbReference>
<name>A0ABM0M973_SACKO</name>
<keyword evidence="2" id="KW-1185">Reference proteome</keyword>
<dbReference type="GeneID" id="102807650"/>
<dbReference type="Proteomes" id="UP000694865">
    <property type="component" value="Unplaced"/>
</dbReference>
<protein>
    <submittedName>
        <fullName evidence="3">RNA polymerase II-associated protein 1-like</fullName>
    </submittedName>
</protein>
<evidence type="ECO:0000313" key="2">
    <source>
        <dbReference type="Proteomes" id="UP000694865"/>
    </source>
</evidence>
<evidence type="ECO:0000259" key="1">
    <source>
        <dbReference type="Pfam" id="PF25766"/>
    </source>
</evidence>
<dbReference type="InterPro" id="IPR039913">
    <property type="entry name" value="RPAP1/Rba50"/>
</dbReference>